<proteinExistence type="predicted"/>
<dbReference type="Proteomes" id="UP001652461">
    <property type="component" value="Unassembled WGS sequence"/>
</dbReference>
<dbReference type="RefSeq" id="WP_158362915.1">
    <property type="nucleotide sequence ID" value="NZ_JAOQKC010000006.1"/>
</dbReference>
<sequence>MNFCTLFDSYYLDKGLALYRSLSKVTEDFTLYVFCFDDKAKAILDGMTLPHLVVLHHSDFETEELLKLKKERSRAEYCWTCTSVIIEYVLDHYPVDSCTYLDSDLYFYADPALLFQEIEAEKADVVIVPHRFKDNDYGRKLEERNGRYCVQFNYFRQTENGRRVLTWWKEKCMEWCFDIPEPDRMGDQKYLNGWPEKFPGVWELQHLGGGVAPWNLEQYRFCGAENGKLMMEDGKSGEKFPLVFYHFQNLRYMPGRRVNIKSQTKNKKLKYRIYIPYLKETEAIRRMLEEKYGLSFEPKKLQRSSNVLVGFLQRHFAAFKIQSLSDIIDLDRLDSYVEKDGK</sequence>
<comment type="caution">
    <text evidence="1">The sequence shown here is derived from an EMBL/GenBank/DDBJ whole genome shotgun (WGS) entry which is preliminary data.</text>
</comment>
<evidence type="ECO:0000313" key="2">
    <source>
        <dbReference type="Proteomes" id="UP001652461"/>
    </source>
</evidence>
<evidence type="ECO:0000313" key="1">
    <source>
        <dbReference type="EMBL" id="MCU6696534.1"/>
    </source>
</evidence>
<dbReference type="InterPro" id="IPR029044">
    <property type="entry name" value="Nucleotide-diphossugar_trans"/>
</dbReference>
<dbReference type="EMBL" id="JAOQKC010000006">
    <property type="protein sequence ID" value="MCU6696534.1"/>
    <property type="molecule type" value="Genomic_DNA"/>
</dbReference>
<name>A0ABT2RW38_9FIRM</name>
<organism evidence="1 2">
    <name type="scientific">Laedolimicola ammoniilytica</name>
    <dbReference type="NCBI Taxonomy" id="2981771"/>
    <lineage>
        <taxon>Bacteria</taxon>
        <taxon>Bacillati</taxon>
        <taxon>Bacillota</taxon>
        <taxon>Clostridia</taxon>
        <taxon>Lachnospirales</taxon>
        <taxon>Lachnospiraceae</taxon>
        <taxon>Laedolimicola</taxon>
    </lineage>
</organism>
<keyword evidence="2" id="KW-1185">Reference proteome</keyword>
<dbReference type="Gene3D" id="3.90.550.10">
    <property type="entry name" value="Spore Coat Polysaccharide Biosynthesis Protein SpsA, Chain A"/>
    <property type="match status" value="1"/>
</dbReference>
<protein>
    <recommendedName>
        <fullName evidence="3">Glycosyl transferase</fullName>
    </recommendedName>
</protein>
<reference evidence="1 2" key="1">
    <citation type="journal article" date="2021" name="ISME Commun">
        <title>Automated analysis of genomic sequences facilitates high-throughput and comprehensive description of bacteria.</title>
        <authorList>
            <person name="Hitch T.C.A."/>
        </authorList>
    </citation>
    <scope>NUCLEOTIDE SEQUENCE [LARGE SCALE GENOMIC DNA]</scope>
    <source>
        <strain evidence="1 2">Sanger_04</strain>
    </source>
</reference>
<dbReference type="SUPFAM" id="SSF53448">
    <property type="entry name" value="Nucleotide-diphospho-sugar transferases"/>
    <property type="match status" value="1"/>
</dbReference>
<evidence type="ECO:0008006" key="3">
    <source>
        <dbReference type="Google" id="ProtNLM"/>
    </source>
</evidence>
<accession>A0ABT2RW38</accession>
<gene>
    <name evidence="1" type="ORF">OCV63_06425</name>
</gene>